<evidence type="ECO:0000313" key="2">
    <source>
        <dbReference type="EMBL" id="KAK5201055.1"/>
    </source>
</evidence>
<evidence type="ECO:0000313" key="3">
    <source>
        <dbReference type="Proteomes" id="UP001357485"/>
    </source>
</evidence>
<feature type="chain" id="PRO_5046654775" evidence="1">
    <location>
        <begin position="28"/>
        <end position="117"/>
    </location>
</feature>
<keyword evidence="1" id="KW-0732">Signal</keyword>
<organism evidence="2 3">
    <name type="scientific">Cryomyces antarcticus</name>
    <dbReference type="NCBI Taxonomy" id="329879"/>
    <lineage>
        <taxon>Eukaryota</taxon>
        <taxon>Fungi</taxon>
        <taxon>Dikarya</taxon>
        <taxon>Ascomycota</taxon>
        <taxon>Pezizomycotina</taxon>
        <taxon>Dothideomycetes</taxon>
        <taxon>Dothideomycetes incertae sedis</taxon>
        <taxon>Cryomyces</taxon>
    </lineage>
</organism>
<accession>A0ABR0LNG7</accession>
<comment type="caution">
    <text evidence="2">The sequence shown here is derived from an EMBL/GenBank/DDBJ whole genome shotgun (WGS) entry which is preliminary data.</text>
</comment>
<sequence>SHPTRGQLWDWLFQLPLFAALDAADRALVVPPDLHGALPPDRSATAVDSRLVLASYADSTKADELRNLRLLFAWAERARTRGSGARLRWIGREVVEALRARIAERARRMERGGVSWG</sequence>
<gene>
    <name evidence="2" type="primary">APC1_1</name>
    <name evidence="2" type="ORF">LTR16_003992</name>
</gene>
<proteinExistence type="predicted"/>
<reference evidence="2 3" key="1">
    <citation type="submission" date="2023-08" db="EMBL/GenBank/DDBJ databases">
        <title>Black Yeasts Isolated from many extreme environments.</title>
        <authorList>
            <person name="Coleine C."/>
            <person name="Stajich J.E."/>
            <person name="Selbmann L."/>
        </authorList>
    </citation>
    <scope>NUCLEOTIDE SEQUENCE [LARGE SCALE GENOMIC DNA]</scope>
    <source>
        <strain evidence="2 3">CCFEE 536</strain>
    </source>
</reference>
<feature type="non-terminal residue" evidence="2">
    <location>
        <position position="1"/>
    </location>
</feature>
<evidence type="ECO:0000256" key="1">
    <source>
        <dbReference type="SAM" id="SignalP"/>
    </source>
</evidence>
<dbReference type="EMBL" id="JAVRRA010016892">
    <property type="protein sequence ID" value="KAK5201055.1"/>
    <property type="molecule type" value="Genomic_DNA"/>
</dbReference>
<dbReference type="Proteomes" id="UP001357485">
    <property type="component" value="Unassembled WGS sequence"/>
</dbReference>
<feature type="signal peptide" evidence="1">
    <location>
        <begin position="1"/>
        <end position="27"/>
    </location>
</feature>
<name>A0ABR0LNG7_9PEZI</name>
<keyword evidence="3" id="KW-1185">Reference proteome</keyword>
<protein>
    <submittedName>
        <fullName evidence="2">Anaphase-promoting complex subunit 1</fullName>
    </submittedName>
</protein>